<dbReference type="EMBL" id="CP063361">
    <property type="protein sequence ID" value="UOD32805.1"/>
    <property type="molecule type" value="Genomic_DNA"/>
</dbReference>
<proteinExistence type="predicted"/>
<dbReference type="Proteomes" id="UP000831532">
    <property type="component" value="Chromosome"/>
</dbReference>
<gene>
    <name evidence="1" type="ORF">INH39_14750</name>
</gene>
<protein>
    <submittedName>
        <fullName evidence="1">Uncharacterized protein</fullName>
    </submittedName>
</protein>
<evidence type="ECO:0000313" key="2">
    <source>
        <dbReference type="Proteomes" id="UP000831532"/>
    </source>
</evidence>
<keyword evidence="2" id="KW-1185">Reference proteome</keyword>
<sequence>MMFLNPQNAAVPMKRVYRLDEDLGRNPKQLRQIQALSLDASRPFMGLSARLGLYGSPAWWANLESGAIRQELISGEIIGVLAGDEDDPLNCSVSLSTRHEEIDYINLPVLDPADAALFQIGHLVDAFCCYTELKGHPGKDGSTPVLLEVVEIAVSLDPVARHRADLAAPAARELPVLAWSAESMASLLSLDQAVVPMKRVFHLSAHHRRYPDVVKARQALTLDESRPTEGLCGKRGLYGSNEWWHYLQRGKIHLSRASGVISRVYSAPVEDGEKPVLLFDMAELSAWCVGMPVLVNDEADLALFRIGSRVDFIVLHLAYKVRPPADADFPWPPEVLEMAVSLDPPAPLISCNSPPK</sequence>
<name>A0ABY4AF79_9BURK</name>
<reference evidence="1 2" key="1">
    <citation type="submission" date="2020-10" db="EMBL/GenBank/DDBJ databases">
        <title>Genome analysis of Massilia species.</title>
        <authorList>
            <person name="Jung D.-H."/>
        </authorList>
    </citation>
    <scope>NUCLEOTIDE SEQUENCE [LARGE SCALE GENOMIC DNA]</scope>
    <source>
        <strain evidence="2">sipir</strain>
    </source>
</reference>
<evidence type="ECO:0000313" key="1">
    <source>
        <dbReference type="EMBL" id="UOD32805.1"/>
    </source>
</evidence>
<dbReference type="RefSeq" id="WP_243493846.1">
    <property type="nucleotide sequence ID" value="NZ_CP063361.1"/>
</dbReference>
<accession>A0ABY4AF79</accession>
<organism evidence="1 2">
    <name type="scientific">Massilia violaceinigra</name>
    <dbReference type="NCBI Taxonomy" id="2045208"/>
    <lineage>
        <taxon>Bacteria</taxon>
        <taxon>Pseudomonadati</taxon>
        <taxon>Pseudomonadota</taxon>
        <taxon>Betaproteobacteria</taxon>
        <taxon>Burkholderiales</taxon>
        <taxon>Oxalobacteraceae</taxon>
        <taxon>Telluria group</taxon>
        <taxon>Massilia</taxon>
    </lineage>
</organism>